<feature type="transmembrane region" description="Helical" evidence="8">
    <location>
        <begin position="210"/>
        <end position="227"/>
    </location>
</feature>
<feature type="transmembrane region" description="Helical" evidence="8">
    <location>
        <begin position="131"/>
        <end position="153"/>
    </location>
</feature>
<name>A0A518B684_9BACT</name>
<comment type="subcellular location">
    <subcellularLocation>
        <location evidence="1">Cell membrane</location>
        <topology evidence="1">Multi-pass membrane protein</topology>
    </subcellularLocation>
</comment>
<evidence type="ECO:0000256" key="1">
    <source>
        <dbReference type="ARBA" id="ARBA00004651"/>
    </source>
</evidence>
<evidence type="ECO:0000256" key="4">
    <source>
        <dbReference type="ARBA" id="ARBA00022679"/>
    </source>
</evidence>
<dbReference type="GO" id="GO:0009103">
    <property type="term" value="P:lipopolysaccharide biosynthetic process"/>
    <property type="evidence" value="ECO:0007669"/>
    <property type="project" value="UniProtKB-ARBA"/>
</dbReference>
<dbReference type="KEGG" id="knv:Pan216_33090"/>
<evidence type="ECO:0000313" key="10">
    <source>
        <dbReference type="Proteomes" id="UP000317093"/>
    </source>
</evidence>
<keyword evidence="3" id="KW-0328">Glycosyltransferase</keyword>
<dbReference type="GO" id="GO:0016763">
    <property type="term" value="F:pentosyltransferase activity"/>
    <property type="evidence" value="ECO:0007669"/>
    <property type="project" value="TreeGrafter"/>
</dbReference>
<dbReference type="RefSeq" id="WP_145259200.1">
    <property type="nucleotide sequence ID" value="NZ_CP036279.1"/>
</dbReference>
<gene>
    <name evidence="9" type="ORF">Pan216_33090</name>
</gene>
<feature type="transmembrane region" description="Helical" evidence="8">
    <location>
        <begin position="160"/>
        <end position="179"/>
    </location>
</feature>
<evidence type="ECO:0000256" key="2">
    <source>
        <dbReference type="ARBA" id="ARBA00022475"/>
    </source>
</evidence>
<keyword evidence="4" id="KW-0808">Transferase</keyword>
<dbReference type="InterPro" id="IPR050297">
    <property type="entry name" value="LipidA_mod_glycosyltrf_83"/>
</dbReference>
<keyword evidence="5 8" id="KW-0812">Transmembrane</keyword>
<feature type="transmembrane region" description="Helical" evidence="8">
    <location>
        <begin position="350"/>
        <end position="373"/>
    </location>
</feature>
<feature type="transmembrane region" description="Helical" evidence="8">
    <location>
        <begin position="455"/>
        <end position="475"/>
    </location>
</feature>
<feature type="transmembrane region" description="Helical" evidence="8">
    <location>
        <begin position="400"/>
        <end position="420"/>
    </location>
</feature>
<keyword evidence="7 8" id="KW-0472">Membrane</keyword>
<organism evidence="9 10">
    <name type="scientific">Kolteria novifilia</name>
    <dbReference type="NCBI Taxonomy" id="2527975"/>
    <lineage>
        <taxon>Bacteria</taxon>
        <taxon>Pseudomonadati</taxon>
        <taxon>Planctomycetota</taxon>
        <taxon>Planctomycetia</taxon>
        <taxon>Kolteriales</taxon>
        <taxon>Kolteriaceae</taxon>
        <taxon>Kolteria</taxon>
    </lineage>
</organism>
<dbReference type="GO" id="GO:0005886">
    <property type="term" value="C:plasma membrane"/>
    <property type="evidence" value="ECO:0007669"/>
    <property type="project" value="UniProtKB-SubCell"/>
</dbReference>
<evidence type="ECO:0000256" key="5">
    <source>
        <dbReference type="ARBA" id="ARBA00022692"/>
    </source>
</evidence>
<dbReference type="Proteomes" id="UP000317093">
    <property type="component" value="Chromosome"/>
</dbReference>
<feature type="transmembrane region" description="Helical" evidence="8">
    <location>
        <begin position="482"/>
        <end position="504"/>
    </location>
</feature>
<sequence length="664" mass="74061">MIANPQLTSQGGTTMSCQLPSPAIETAETSSADEQPARKRLFDRILLGVVAVTAACLAVWLLAQFAESPRQRWHGVDCDRNFHYLTALRLGIDLRSGDLVAFGRHLSKIRTWPPLHPLVIGTAVAISGPDFRWAVIPNLIAWAGTVVLTFLVARRCVTKFPNLAGLAAVTFVLSSPAHRVFATDFMFEAMGAFFSMLALYCYLRAKQQWTSANVRWLGLSLTLLFFLKYNYWFLISIALIGAELWSSRIAIAAYLRTVTGDGTLSGWWKRQTRRPANYIFLGLFAVSVAVLLHGNVRFTILGQDMDISGKAYRLWFATYVAFLARTYFAWREEGEWIWDRIGSEGRRFVWWHLVPIGIWFLVPKRLGYFIWYISPVNGVNSEGGILAGAKFYAHHLSTDYHVSAGLALAALVLAVIGMLFSGRLRSGGIAVVLFLCLSALATFEHGNRKSRMAHSWVAAGWVLAGVGVAGVVAFVPRKRLRAAPVLVGGTAVAGLAILQAPAWLDHGHSPESGHFAAGTCLEVADVYLPWVKNDENVAILGTLPFQSFSEWTFLERFPDKNAPECRVRKFSASYASNLERFQQWLEKTDADSVVLVDIEDDSEFYFGGFDHYRQLLDLLERQNVFRPVQQKILSEKGCVVTRWVRNEAPEINAQLATGETSTRR</sequence>
<keyword evidence="6 8" id="KW-1133">Transmembrane helix</keyword>
<accession>A0A518B684</accession>
<feature type="transmembrane region" description="Helical" evidence="8">
    <location>
        <begin position="276"/>
        <end position="292"/>
    </location>
</feature>
<dbReference type="PANTHER" id="PTHR33908">
    <property type="entry name" value="MANNOSYLTRANSFERASE YKCB-RELATED"/>
    <property type="match status" value="1"/>
</dbReference>
<feature type="transmembrane region" description="Helical" evidence="8">
    <location>
        <begin position="185"/>
        <end position="203"/>
    </location>
</feature>
<proteinExistence type="predicted"/>
<evidence type="ECO:0000256" key="7">
    <source>
        <dbReference type="ARBA" id="ARBA00023136"/>
    </source>
</evidence>
<evidence type="ECO:0000256" key="6">
    <source>
        <dbReference type="ARBA" id="ARBA00022989"/>
    </source>
</evidence>
<feature type="transmembrane region" description="Helical" evidence="8">
    <location>
        <begin position="45"/>
        <end position="63"/>
    </location>
</feature>
<evidence type="ECO:0000256" key="3">
    <source>
        <dbReference type="ARBA" id="ARBA00022676"/>
    </source>
</evidence>
<dbReference type="AlphaFoldDB" id="A0A518B684"/>
<protein>
    <submittedName>
        <fullName evidence="9">Uncharacterized protein</fullName>
    </submittedName>
</protein>
<dbReference type="PANTHER" id="PTHR33908:SF11">
    <property type="entry name" value="MEMBRANE PROTEIN"/>
    <property type="match status" value="1"/>
</dbReference>
<feature type="transmembrane region" description="Helical" evidence="8">
    <location>
        <begin position="312"/>
        <end position="330"/>
    </location>
</feature>
<dbReference type="EMBL" id="CP036279">
    <property type="protein sequence ID" value="QDU62442.1"/>
    <property type="molecule type" value="Genomic_DNA"/>
</dbReference>
<feature type="transmembrane region" description="Helical" evidence="8">
    <location>
        <begin position="427"/>
        <end position="443"/>
    </location>
</feature>
<keyword evidence="2" id="KW-1003">Cell membrane</keyword>
<evidence type="ECO:0000256" key="8">
    <source>
        <dbReference type="SAM" id="Phobius"/>
    </source>
</evidence>
<evidence type="ECO:0000313" key="9">
    <source>
        <dbReference type="EMBL" id="QDU62442.1"/>
    </source>
</evidence>
<dbReference type="OrthoDB" id="8133951at2"/>
<reference evidence="9 10" key="1">
    <citation type="submission" date="2019-02" db="EMBL/GenBank/DDBJ databases">
        <title>Deep-cultivation of Planctomycetes and their phenomic and genomic characterization uncovers novel biology.</title>
        <authorList>
            <person name="Wiegand S."/>
            <person name="Jogler M."/>
            <person name="Boedeker C."/>
            <person name="Pinto D."/>
            <person name="Vollmers J."/>
            <person name="Rivas-Marin E."/>
            <person name="Kohn T."/>
            <person name="Peeters S.H."/>
            <person name="Heuer A."/>
            <person name="Rast P."/>
            <person name="Oberbeckmann S."/>
            <person name="Bunk B."/>
            <person name="Jeske O."/>
            <person name="Meyerdierks A."/>
            <person name="Storesund J.E."/>
            <person name="Kallscheuer N."/>
            <person name="Luecker S."/>
            <person name="Lage O.M."/>
            <person name="Pohl T."/>
            <person name="Merkel B.J."/>
            <person name="Hornburger P."/>
            <person name="Mueller R.-W."/>
            <person name="Bruemmer F."/>
            <person name="Labrenz M."/>
            <person name="Spormann A.M."/>
            <person name="Op den Camp H."/>
            <person name="Overmann J."/>
            <person name="Amann R."/>
            <person name="Jetten M.S.M."/>
            <person name="Mascher T."/>
            <person name="Medema M.H."/>
            <person name="Devos D.P."/>
            <person name="Kaster A.-K."/>
            <person name="Ovreas L."/>
            <person name="Rohde M."/>
            <person name="Galperin M.Y."/>
            <person name="Jogler C."/>
        </authorList>
    </citation>
    <scope>NUCLEOTIDE SEQUENCE [LARGE SCALE GENOMIC DNA]</scope>
    <source>
        <strain evidence="9 10">Pan216</strain>
    </source>
</reference>
<keyword evidence="10" id="KW-1185">Reference proteome</keyword>